<evidence type="ECO:0000256" key="10">
    <source>
        <dbReference type="ARBA" id="ARBA00067009"/>
    </source>
</evidence>
<proteinExistence type="inferred from homology"/>
<evidence type="ECO:0000256" key="7">
    <source>
        <dbReference type="ARBA" id="ARBA00056930"/>
    </source>
</evidence>
<dbReference type="PROSITE" id="PS51352">
    <property type="entry name" value="THIOREDOXIN_2"/>
    <property type="match status" value="1"/>
</dbReference>
<comment type="catalytic activity">
    <reaction evidence="6">
        <text>[mycoredoxin]-L-dithiol + a hydroperoxide = [mycoredoxin]-L-disulfide + an alcohol + H2O</text>
        <dbReference type="Rhea" id="RHEA:62640"/>
        <dbReference type="Rhea" id="RHEA-COMP:16137"/>
        <dbReference type="Rhea" id="RHEA-COMP:16138"/>
        <dbReference type="ChEBI" id="CHEBI:15377"/>
        <dbReference type="ChEBI" id="CHEBI:29950"/>
        <dbReference type="ChEBI" id="CHEBI:30879"/>
        <dbReference type="ChEBI" id="CHEBI:35924"/>
        <dbReference type="ChEBI" id="CHEBI:50058"/>
        <dbReference type="EC" id="1.11.1.29"/>
    </reaction>
</comment>
<evidence type="ECO:0000256" key="2">
    <source>
        <dbReference type="ARBA" id="ARBA00022862"/>
    </source>
</evidence>
<dbReference type="SUPFAM" id="SSF52833">
    <property type="entry name" value="Thioredoxin-like"/>
    <property type="match status" value="1"/>
</dbReference>
<keyword evidence="3" id="KW-0560">Oxidoreductase</keyword>
<dbReference type="PANTHER" id="PTHR43110:SF1">
    <property type="entry name" value="THIOL PEROXIDASE"/>
    <property type="match status" value="1"/>
</dbReference>
<evidence type="ECO:0000256" key="8">
    <source>
        <dbReference type="ARBA" id="ARBA00060973"/>
    </source>
</evidence>
<organism evidence="15 16">
    <name type="scientific">Agromyces badenianii</name>
    <dbReference type="NCBI Taxonomy" id="2080742"/>
    <lineage>
        <taxon>Bacteria</taxon>
        <taxon>Bacillati</taxon>
        <taxon>Actinomycetota</taxon>
        <taxon>Actinomycetes</taxon>
        <taxon>Micrococcales</taxon>
        <taxon>Microbacteriaceae</taxon>
        <taxon>Agromyces</taxon>
    </lineage>
</organism>
<keyword evidence="16" id="KW-1185">Reference proteome</keyword>
<dbReference type="PANTHER" id="PTHR43110">
    <property type="entry name" value="THIOL PEROXIDASE"/>
    <property type="match status" value="1"/>
</dbReference>
<name>A0A2S0WW76_9MICO</name>
<dbReference type="InterPro" id="IPR036249">
    <property type="entry name" value="Thioredoxin-like_sf"/>
</dbReference>
<comment type="similarity">
    <text evidence="8">Belongs to the peroxiredoxin family. AhpE subfamily.</text>
</comment>
<accession>A0A2S0WW76</accession>
<protein>
    <recommendedName>
        <fullName evidence="11">Alkyl hydroperoxide reductase E</fullName>
        <ecNumber evidence="10">1.11.1.29</ecNumber>
    </recommendedName>
    <alternativeName>
        <fullName evidence="12">Mycoredoxin-dependent peroxiredoxin</fullName>
    </alternativeName>
    <alternativeName>
        <fullName evidence="13">Peroxiredoxin AhpE</fullName>
    </alternativeName>
    <alternativeName>
        <fullName evidence="5">Thioredoxin peroxidase</fullName>
    </alternativeName>
</protein>
<evidence type="ECO:0000256" key="3">
    <source>
        <dbReference type="ARBA" id="ARBA00023002"/>
    </source>
</evidence>
<dbReference type="EC" id="1.11.1.29" evidence="10"/>
<dbReference type="Pfam" id="PF00578">
    <property type="entry name" value="AhpC-TSA"/>
    <property type="match status" value="1"/>
</dbReference>
<dbReference type="KEGG" id="agm:DCE93_07085"/>
<gene>
    <name evidence="15" type="ORF">DCE93_07085</name>
</gene>
<dbReference type="GO" id="GO:0004601">
    <property type="term" value="F:peroxidase activity"/>
    <property type="evidence" value="ECO:0007669"/>
    <property type="project" value="UniProtKB-KW"/>
</dbReference>
<evidence type="ECO:0000256" key="12">
    <source>
        <dbReference type="ARBA" id="ARBA00082991"/>
    </source>
</evidence>
<dbReference type="CDD" id="cd03018">
    <property type="entry name" value="PRX_AhpE_like"/>
    <property type="match status" value="1"/>
</dbReference>
<reference evidence="15 16" key="1">
    <citation type="submission" date="2018-04" db="EMBL/GenBank/DDBJ databases">
        <authorList>
            <person name="Li J."/>
        </authorList>
    </citation>
    <scope>NUCLEOTIDE SEQUENCE [LARGE SCALE GENOMIC DNA]</scope>
    <source>
        <strain evidence="16">30A</strain>
    </source>
</reference>
<evidence type="ECO:0000313" key="15">
    <source>
        <dbReference type="EMBL" id="AWB95454.1"/>
    </source>
</evidence>
<dbReference type="InterPro" id="IPR050455">
    <property type="entry name" value="Tpx_Peroxidase_subfamily"/>
</dbReference>
<dbReference type="OrthoDB" id="9812811at2"/>
<evidence type="ECO:0000313" key="16">
    <source>
        <dbReference type="Proteomes" id="UP000244729"/>
    </source>
</evidence>
<evidence type="ECO:0000256" key="11">
    <source>
        <dbReference type="ARBA" id="ARBA00068979"/>
    </source>
</evidence>
<evidence type="ECO:0000256" key="9">
    <source>
        <dbReference type="ARBA" id="ARBA00065226"/>
    </source>
</evidence>
<evidence type="ECO:0000256" key="6">
    <source>
        <dbReference type="ARBA" id="ARBA00052774"/>
    </source>
</evidence>
<evidence type="ECO:0000256" key="4">
    <source>
        <dbReference type="ARBA" id="ARBA00023284"/>
    </source>
</evidence>
<dbReference type="EMBL" id="CP028913">
    <property type="protein sequence ID" value="AWB95454.1"/>
    <property type="molecule type" value="Genomic_DNA"/>
</dbReference>
<evidence type="ECO:0000256" key="5">
    <source>
        <dbReference type="ARBA" id="ARBA00032824"/>
    </source>
</evidence>
<dbReference type="RefSeq" id="WP_108595268.1">
    <property type="nucleotide sequence ID" value="NZ_CP028913.1"/>
</dbReference>
<evidence type="ECO:0000259" key="14">
    <source>
        <dbReference type="PROSITE" id="PS51352"/>
    </source>
</evidence>
<dbReference type="InterPro" id="IPR013766">
    <property type="entry name" value="Thioredoxin_domain"/>
</dbReference>
<dbReference type="FunFam" id="3.40.30.10:FF:000118">
    <property type="entry name" value="Peroxiredoxin AhpE"/>
    <property type="match status" value="1"/>
</dbReference>
<dbReference type="Proteomes" id="UP000244729">
    <property type="component" value="Chromosome"/>
</dbReference>
<dbReference type="InterPro" id="IPR000866">
    <property type="entry name" value="AhpC/TSA"/>
</dbReference>
<comment type="function">
    <text evidence="7">Thiol-specific peroxidase that catalyzes the reduction of hydrogen peroxide and organic hydroperoxides to water and alcohols, respectively. Plays a role in cell protection against oxidative stress by detoxifying peroxides. May represent an important antioxidant defense against cytotoxic peroxides, especially peroxynitrite, which can be formed by activated macrophages during infection.</text>
</comment>
<keyword evidence="1" id="KW-0575">Peroxidase</keyword>
<evidence type="ECO:0000256" key="1">
    <source>
        <dbReference type="ARBA" id="ARBA00022559"/>
    </source>
</evidence>
<sequence length="174" mass="18474">MPAASGLGWGVDSTEPPPEGARLVILAPGAPAPDFGLSNQFGQPVQLRDFRGHTVVVVFFPLAYSGICHGELGELRDNIALFEAAGAELLAVSVDSKHTLRSWAELEGFEFPLLSDFWPHGAVADSFGAFDERTGLAQRATFVIDADGVVASSFATPRGEARSLDQYRTALSAL</sequence>
<comment type="subunit">
    <text evidence="9">Homodimer. Forms both dimers and octamers; a tightly-associated dimer and a ring-like octamer.</text>
</comment>
<evidence type="ECO:0000256" key="13">
    <source>
        <dbReference type="ARBA" id="ARBA00083736"/>
    </source>
</evidence>
<keyword evidence="2" id="KW-0049">Antioxidant</keyword>
<dbReference type="Gene3D" id="3.40.30.10">
    <property type="entry name" value="Glutaredoxin"/>
    <property type="match status" value="1"/>
</dbReference>
<keyword evidence="4" id="KW-0676">Redox-active center</keyword>
<dbReference type="AlphaFoldDB" id="A0A2S0WW76"/>
<feature type="domain" description="Thioredoxin" evidence="14">
    <location>
        <begin position="26"/>
        <end position="174"/>
    </location>
</feature>